<proteinExistence type="predicted"/>
<evidence type="ECO:0000313" key="3">
    <source>
        <dbReference type="EMBL" id="ORY75464.1"/>
    </source>
</evidence>
<evidence type="ECO:0000256" key="1">
    <source>
        <dbReference type="SAM" id="Coils"/>
    </source>
</evidence>
<feature type="region of interest" description="Disordered" evidence="2">
    <location>
        <begin position="23"/>
        <end position="150"/>
    </location>
</feature>
<evidence type="ECO:0000256" key="2">
    <source>
        <dbReference type="SAM" id="MobiDB-lite"/>
    </source>
</evidence>
<name>A0A1Y2EW25_PROLT</name>
<dbReference type="GeneID" id="63782883"/>
<feature type="compositionally biased region" description="Pro residues" evidence="2">
    <location>
        <begin position="33"/>
        <end position="43"/>
    </location>
</feature>
<feature type="region of interest" description="Disordered" evidence="2">
    <location>
        <begin position="527"/>
        <end position="546"/>
    </location>
</feature>
<sequence>MDTPPVWGKRQDRPLRPLLTALKSKQLQSSASPPIPPIPPPSTTAPTASSLKIPLADASLNTAPARVRAKTAEPGHSLPAPTAVPLKRAVTPASVQRPASQHTQPDDAWRTDAWQDTTPAASLATPQSPPKRTYSAVPMTPTSHKRTKKRECPETIVIQEMRTLREENTRLQTTLSMQVAMQEAGRLELAGVRAQLLESTKDKASLQEQVVVLQNKAGAGQEVVKHLKERLAQLSASLDPSLLQALHAQLTQQKEETIQLRENVVTLRSELTQASTCLHATQHQAELQQRTLREALQTVRQQADELNQLQTIRDEHVHHLQAEQAAAALLSDKYAQLQQKLMDREEEHSRVLAQKNASIFEADSVMTALAALQEGQAMQAQQHANEKDFARQIQMHTDALARANEQLKQQEQLAAEQLAQQAKAFQEQSAQLNKEVSALQEQVQQLQQEQQLRLTQEKEIWQHARDVEVMRLENHIKQTDLTIDKLEKSLQHKEAVIQSKEHDLMALENLAKQHETRLAKLTKELEARDKQAKKPRDVVPETQEISSDHSMRKVVFSFDEAEAKPRRVGYKKRK</sequence>
<dbReference type="OMA" id="RECPETI"/>
<organism evidence="3 4">
    <name type="scientific">Protomyces lactucae-debilis</name>
    <dbReference type="NCBI Taxonomy" id="2754530"/>
    <lineage>
        <taxon>Eukaryota</taxon>
        <taxon>Fungi</taxon>
        <taxon>Dikarya</taxon>
        <taxon>Ascomycota</taxon>
        <taxon>Taphrinomycotina</taxon>
        <taxon>Taphrinomycetes</taxon>
        <taxon>Taphrinales</taxon>
        <taxon>Protomycetaceae</taxon>
        <taxon>Protomyces</taxon>
    </lineage>
</organism>
<reference evidence="3 4" key="1">
    <citation type="submission" date="2016-07" db="EMBL/GenBank/DDBJ databases">
        <title>Pervasive Adenine N6-methylation of Active Genes in Fungi.</title>
        <authorList>
            <consortium name="DOE Joint Genome Institute"/>
            <person name="Mondo S.J."/>
            <person name="Dannebaum R.O."/>
            <person name="Kuo R.C."/>
            <person name="Labutti K."/>
            <person name="Haridas S."/>
            <person name="Kuo A."/>
            <person name="Salamov A."/>
            <person name="Ahrendt S.R."/>
            <person name="Lipzen A."/>
            <person name="Sullivan W."/>
            <person name="Andreopoulos W.B."/>
            <person name="Clum A."/>
            <person name="Lindquist E."/>
            <person name="Daum C."/>
            <person name="Ramamoorthy G.K."/>
            <person name="Gryganskyi A."/>
            <person name="Culley D."/>
            <person name="Magnuson J.K."/>
            <person name="James T.Y."/>
            <person name="O'Malley M.A."/>
            <person name="Stajich J.E."/>
            <person name="Spatafora J.W."/>
            <person name="Visel A."/>
            <person name="Grigoriev I.V."/>
        </authorList>
    </citation>
    <scope>NUCLEOTIDE SEQUENCE [LARGE SCALE GENOMIC DNA]</scope>
    <source>
        <strain evidence="3 4">12-1054</strain>
    </source>
</reference>
<gene>
    <name evidence="3" type="ORF">BCR37DRAFT_175884</name>
</gene>
<dbReference type="AlphaFoldDB" id="A0A1Y2EW25"/>
<protein>
    <submittedName>
        <fullName evidence="3">Uncharacterized protein</fullName>
    </submittedName>
</protein>
<dbReference type="Proteomes" id="UP000193685">
    <property type="component" value="Unassembled WGS sequence"/>
</dbReference>
<feature type="compositionally biased region" description="Basic and acidic residues" evidence="2">
    <location>
        <begin position="527"/>
        <end position="539"/>
    </location>
</feature>
<keyword evidence="4" id="KW-1185">Reference proteome</keyword>
<feature type="compositionally biased region" description="Polar residues" evidence="2">
    <location>
        <begin position="93"/>
        <end position="103"/>
    </location>
</feature>
<accession>A0A1Y2EW25</accession>
<evidence type="ECO:0000313" key="4">
    <source>
        <dbReference type="Proteomes" id="UP000193685"/>
    </source>
</evidence>
<feature type="coiled-coil region" evidence="1">
    <location>
        <begin position="289"/>
        <end position="354"/>
    </location>
</feature>
<keyword evidence="1" id="KW-0175">Coiled coil</keyword>
<dbReference type="EMBL" id="MCFI01000026">
    <property type="protein sequence ID" value="ORY75464.1"/>
    <property type="molecule type" value="Genomic_DNA"/>
</dbReference>
<dbReference type="STRING" id="56484.A0A1Y2EW25"/>
<feature type="compositionally biased region" description="Polar residues" evidence="2">
    <location>
        <begin position="114"/>
        <end position="126"/>
    </location>
</feature>
<comment type="caution">
    <text evidence="3">The sequence shown here is derived from an EMBL/GenBank/DDBJ whole genome shotgun (WGS) entry which is preliminary data.</text>
</comment>
<dbReference type="RefSeq" id="XP_040722337.1">
    <property type="nucleotide sequence ID" value="XM_040866284.1"/>
</dbReference>